<dbReference type="Proteomes" id="UP001596220">
    <property type="component" value="Unassembled WGS sequence"/>
</dbReference>
<keyword evidence="2" id="KW-1185">Reference proteome</keyword>
<comment type="caution">
    <text evidence="1">The sequence shown here is derived from an EMBL/GenBank/DDBJ whole genome shotgun (WGS) entry which is preliminary data.</text>
</comment>
<evidence type="ECO:0000313" key="1">
    <source>
        <dbReference type="EMBL" id="MFC6091121.1"/>
    </source>
</evidence>
<dbReference type="EMBL" id="JBHSQO010000016">
    <property type="protein sequence ID" value="MFC6091121.1"/>
    <property type="molecule type" value="Genomic_DNA"/>
</dbReference>
<sequence>MIDQINLQLPILADESSPLPTTVVKQGIFGGKVTPVTEIYLLPESSAFSKTRAVTVYVKGRNGTVQTPARLLSGIGASLNTLSSEAVEAFHKDALPQLSMLTKVRTTITVGSFYDLTILVRSSTSLTFIYTPVGATPPSEAETLGL</sequence>
<reference evidence="2" key="1">
    <citation type="journal article" date="2019" name="Int. J. Syst. Evol. Microbiol.">
        <title>The Global Catalogue of Microorganisms (GCM) 10K type strain sequencing project: providing services to taxonomists for standard genome sequencing and annotation.</title>
        <authorList>
            <consortium name="The Broad Institute Genomics Platform"/>
            <consortium name="The Broad Institute Genome Sequencing Center for Infectious Disease"/>
            <person name="Wu L."/>
            <person name="Ma J."/>
        </authorList>
    </citation>
    <scope>NUCLEOTIDE SEQUENCE [LARGE SCALE GENOMIC DNA]</scope>
    <source>
        <strain evidence="2">CGMCC 4.7246</strain>
    </source>
</reference>
<protein>
    <submittedName>
        <fullName evidence="1">Uncharacterized protein</fullName>
    </submittedName>
</protein>
<name>A0ABW1P7B4_9PSEU</name>
<proteinExistence type="predicted"/>
<dbReference type="RefSeq" id="WP_380637324.1">
    <property type="nucleotide sequence ID" value="NZ_JBHSQO010000016.1"/>
</dbReference>
<evidence type="ECO:0000313" key="2">
    <source>
        <dbReference type="Proteomes" id="UP001596220"/>
    </source>
</evidence>
<organism evidence="1 2">
    <name type="scientific">Saccharothrix lopnurensis</name>
    <dbReference type="NCBI Taxonomy" id="1670621"/>
    <lineage>
        <taxon>Bacteria</taxon>
        <taxon>Bacillati</taxon>
        <taxon>Actinomycetota</taxon>
        <taxon>Actinomycetes</taxon>
        <taxon>Pseudonocardiales</taxon>
        <taxon>Pseudonocardiaceae</taxon>
        <taxon>Saccharothrix</taxon>
    </lineage>
</organism>
<gene>
    <name evidence="1" type="ORF">ACFP3R_17725</name>
</gene>
<accession>A0ABW1P7B4</accession>